<organism evidence="2 3">
    <name type="scientific">Treponema maltophilum ATCC 51939</name>
    <dbReference type="NCBI Taxonomy" id="1125699"/>
    <lineage>
        <taxon>Bacteria</taxon>
        <taxon>Pseudomonadati</taxon>
        <taxon>Spirochaetota</taxon>
        <taxon>Spirochaetia</taxon>
        <taxon>Spirochaetales</taxon>
        <taxon>Treponemataceae</taxon>
        <taxon>Treponema</taxon>
    </lineage>
</organism>
<dbReference type="Gene3D" id="2.40.10.220">
    <property type="entry name" value="predicted glycosyltransferase like domains"/>
    <property type="match status" value="1"/>
</dbReference>
<dbReference type="InterPro" id="IPR009875">
    <property type="entry name" value="PilZ_domain"/>
</dbReference>
<dbReference type="HOGENOM" id="CLU_063055_0_0_12"/>
<dbReference type="RefSeq" id="WP_016524812.1">
    <property type="nucleotide sequence ID" value="NZ_KE332518.1"/>
</dbReference>
<protein>
    <recommendedName>
        <fullName evidence="1">PilZ domain-containing protein</fullName>
    </recommendedName>
</protein>
<dbReference type="OrthoDB" id="356259at2"/>
<evidence type="ECO:0000313" key="3">
    <source>
        <dbReference type="Proteomes" id="UP000014541"/>
    </source>
</evidence>
<sequence>MLILQAGSAIAMRQNTKLIPIALLVLALLALLIVLRYALAALVSFYKETARKKPGRVLDVGLLKNNGKKLGLTGEEIAFLIDLCKTYKIKDLPLLAETEQCIAGPLKTLYKNICAQENSAEEAHTEEKKLRLFIIIHKIENGKRNLTMVTNSTAFPAGLPATYTDESGGNYHVVIIENTDAEMIISIPQKKDGSKVKPHPLSKISLTIQLKNGIAYRIFPRIVRYQQRKDFEEMVVTHTKNIKPMLQRRFKRVPVTLRCSFCAAKEIEDGGTKRYTVSENSYPGIISDISAGGCKLRTAIPIREGRYIQISTDIAGKRIDSIIGVVVKSKKDVDGKTTVLHMRFVRMAKKARNIIFASVYNYDDSK</sequence>
<dbReference type="eggNOG" id="ENOG503483E">
    <property type="taxonomic scope" value="Bacteria"/>
</dbReference>
<proteinExistence type="predicted"/>
<keyword evidence="3" id="KW-1185">Reference proteome</keyword>
<evidence type="ECO:0000259" key="1">
    <source>
        <dbReference type="Pfam" id="PF07238"/>
    </source>
</evidence>
<gene>
    <name evidence="2" type="ORF">HMPREF9194_00515</name>
</gene>
<accession>S3JZY2</accession>
<feature type="domain" description="PilZ" evidence="1">
    <location>
        <begin position="247"/>
        <end position="360"/>
    </location>
</feature>
<dbReference type="GO" id="GO:0035438">
    <property type="term" value="F:cyclic-di-GMP binding"/>
    <property type="evidence" value="ECO:0007669"/>
    <property type="project" value="InterPro"/>
</dbReference>
<evidence type="ECO:0000313" key="2">
    <source>
        <dbReference type="EMBL" id="EPF30201.1"/>
    </source>
</evidence>
<dbReference type="Pfam" id="PF07238">
    <property type="entry name" value="PilZ"/>
    <property type="match status" value="1"/>
</dbReference>
<dbReference type="Proteomes" id="UP000014541">
    <property type="component" value="Unassembled WGS sequence"/>
</dbReference>
<dbReference type="STRING" id="1125699.HMPREF9194_00515"/>
<dbReference type="PATRIC" id="fig|1125699.3.peg.522"/>
<dbReference type="AlphaFoldDB" id="S3JZY2"/>
<comment type="caution">
    <text evidence="2">The sequence shown here is derived from an EMBL/GenBank/DDBJ whole genome shotgun (WGS) entry which is preliminary data.</text>
</comment>
<dbReference type="EMBL" id="ATFF01000006">
    <property type="protein sequence ID" value="EPF30201.1"/>
    <property type="molecule type" value="Genomic_DNA"/>
</dbReference>
<reference evidence="2 3" key="1">
    <citation type="submission" date="2013-04" db="EMBL/GenBank/DDBJ databases">
        <title>The Genome Sequence of Treponema maltophilum ATCC 51939.</title>
        <authorList>
            <consortium name="The Broad Institute Genomics Platform"/>
            <person name="Earl A."/>
            <person name="Ward D."/>
            <person name="Feldgarden M."/>
            <person name="Gevers D."/>
            <person name="Leonetti C."/>
            <person name="Blanton J.M."/>
            <person name="Dewhirst F.E."/>
            <person name="Izard J."/>
            <person name="Walker B."/>
            <person name="Young S."/>
            <person name="Zeng Q."/>
            <person name="Gargeya S."/>
            <person name="Fitzgerald M."/>
            <person name="Haas B."/>
            <person name="Abouelleil A."/>
            <person name="Allen A.W."/>
            <person name="Alvarado L."/>
            <person name="Arachchi H.M."/>
            <person name="Berlin A.M."/>
            <person name="Chapman S.B."/>
            <person name="Gainer-Dewar J."/>
            <person name="Goldberg J."/>
            <person name="Griggs A."/>
            <person name="Gujja S."/>
            <person name="Hansen M."/>
            <person name="Howarth C."/>
            <person name="Imamovic A."/>
            <person name="Ireland A."/>
            <person name="Larimer J."/>
            <person name="McCowan C."/>
            <person name="Murphy C."/>
            <person name="Pearson M."/>
            <person name="Poon T.W."/>
            <person name="Priest M."/>
            <person name="Roberts A."/>
            <person name="Saif S."/>
            <person name="Shea T."/>
            <person name="Sisk P."/>
            <person name="Sykes S."/>
            <person name="Wortman J."/>
            <person name="Nusbaum C."/>
            <person name="Birren B."/>
        </authorList>
    </citation>
    <scope>NUCLEOTIDE SEQUENCE [LARGE SCALE GENOMIC DNA]</scope>
    <source>
        <strain evidence="2 3">ATCC 51939</strain>
    </source>
</reference>
<name>S3JZY2_TREMA</name>